<accession>A0A8J2KEU5</accession>
<organism evidence="1 2">
    <name type="scientific">Allacma fusca</name>
    <dbReference type="NCBI Taxonomy" id="39272"/>
    <lineage>
        <taxon>Eukaryota</taxon>
        <taxon>Metazoa</taxon>
        <taxon>Ecdysozoa</taxon>
        <taxon>Arthropoda</taxon>
        <taxon>Hexapoda</taxon>
        <taxon>Collembola</taxon>
        <taxon>Symphypleona</taxon>
        <taxon>Sminthuridae</taxon>
        <taxon>Allacma</taxon>
    </lineage>
</organism>
<reference evidence="1" key="1">
    <citation type="submission" date="2021-06" db="EMBL/GenBank/DDBJ databases">
        <authorList>
            <person name="Hodson N. C."/>
            <person name="Mongue J. A."/>
            <person name="Jaron S. K."/>
        </authorList>
    </citation>
    <scope>NUCLEOTIDE SEQUENCE</scope>
</reference>
<name>A0A8J2KEU5_9HEXA</name>
<keyword evidence="2" id="KW-1185">Reference proteome</keyword>
<evidence type="ECO:0000313" key="2">
    <source>
        <dbReference type="Proteomes" id="UP000708208"/>
    </source>
</evidence>
<dbReference type="AlphaFoldDB" id="A0A8J2KEU5"/>
<evidence type="ECO:0000313" key="1">
    <source>
        <dbReference type="EMBL" id="CAG7785130.1"/>
    </source>
</evidence>
<comment type="caution">
    <text evidence="1">The sequence shown here is derived from an EMBL/GenBank/DDBJ whole genome shotgun (WGS) entry which is preliminary data.</text>
</comment>
<sequence length="133" mass="14848">MMLAGTALAEGERLYRPFIPKSPKGYGHIYNRSCRDPSQVIPGCFRRTGFQKCRFPELIPPGQDTSLPICPLSKEGVLGSIPVKSPDDGIKREKRGIFKKLKKRLRKFGKQIENVGKTIRVNYSSQGGWNAGV</sequence>
<dbReference type="EMBL" id="CAJVCH010289910">
    <property type="protein sequence ID" value="CAG7785130.1"/>
    <property type="molecule type" value="Genomic_DNA"/>
</dbReference>
<protein>
    <submittedName>
        <fullName evidence="1">Uncharacterized protein</fullName>
    </submittedName>
</protein>
<dbReference type="Proteomes" id="UP000708208">
    <property type="component" value="Unassembled WGS sequence"/>
</dbReference>
<proteinExistence type="predicted"/>
<gene>
    <name evidence="1" type="ORF">AFUS01_LOCUS23774</name>
</gene>